<name>A0A1C7NSV3_9FUNG</name>
<evidence type="ECO:0000313" key="1">
    <source>
        <dbReference type="EMBL" id="OBZ90584.1"/>
    </source>
</evidence>
<accession>A0A1C7NSV3</accession>
<sequence length="59" mass="6715">MHQRRVNYAIVPNTSTVVSLETSKFKSRVVGANADLFIPRWFIKVTHKDSNKSERVLAA</sequence>
<proteinExistence type="predicted"/>
<evidence type="ECO:0000313" key="2">
    <source>
        <dbReference type="Proteomes" id="UP000093000"/>
    </source>
</evidence>
<reference evidence="1 2" key="1">
    <citation type="submission" date="2016-03" db="EMBL/GenBank/DDBJ databases">
        <title>Choanephora cucurbitarum.</title>
        <authorList>
            <person name="Min B."/>
            <person name="Park H."/>
            <person name="Park J.-H."/>
            <person name="Shin H.-D."/>
            <person name="Choi I.-G."/>
        </authorList>
    </citation>
    <scope>NUCLEOTIDE SEQUENCE [LARGE SCALE GENOMIC DNA]</scope>
    <source>
        <strain evidence="1 2">KUS-F28377</strain>
    </source>
</reference>
<dbReference type="EMBL" id="LUGH01000042">
    <property type="protein sequence ID" value="OBZ90584.1"/>
    <property type="molecule type" value="Genomic_DNA"/>
</dbReference>
<gene>
    <name evidence="1" type="ORF">A0J61_01362</name>
</gene>
<keyword evidence="2" id="KW-1185">Reference proteome</keyword>
<comment type="caution">
    <text evidence="1">The sequence shown here is derived from an EMBL/GenBank/DDBJ whole genome shotgun (WGS) entry which is preliminary data.</text>
</comment>
<dbReference type="Proteomes" id="UP000093000">
    <property type="component" value="Unassembled WGS sequence"/>
</dbReference>
<dbReference type="InParanoid" id="A0A1C7NSV3"/>
<dbReference type="AlphaFoldDB" id="A0A1C7NSV3"/>
<protein>
    <submittedName>
        <fullName evidence="1">Uncharacterized protein</fullName>
    </submittedName>
</protein>
<organism evidence="1 2">
    <name type="scientific">Choanephora cucurbitarum</name>
    <dbReference type="NCBI Taxonomy" id="101091"/>
    <lineage>
        <taxon>Eukaryota</taxon>
        <taxon>Fungi</taxon>
        <taxon>Fungi incertae sedis</taxon>
        <taxon>Mucoromycota</taxon>
        <taxon>Mucoromycotina</taxon>
        <taxon>Mucoromycetes</taxon>
        <taxon>Mucorales</taxon>
        <taxon>Mucorineae</taxon>
        <taxon>Choanephoraceae</taxon>
        <taxon>Choanephoroideae</taxon>
        <taxon>Choanephora</taxon>
    </lineage>
</organism>